<organism evidence="3 4">
    <name type="scientific">Natribaculum luteum</name>
    <dbReference type="NCBI Taxonomy" id="1586232"/>
    <lineage>
        <taxon>Archaea</taxon>
        <taxon>Methanobacteriati</taxon>
        <taxon>Methanobacteriota</taxon>
        <taxon>Stenosarchaea group</taxon>
        <taxon>Halobacteria</taxon>
        <taxon>Halobacteriales</taxon>
        <taxon>Natrialbaceae</taxon>
        <taxon>Natribaculum</taxon>
    </lineage>
</organism>
<name>A0ABD5P1Z0_9EURY</name>
<dbReference type="InterPro" id="IPR000979">
    <property type="entry name" value="Phosphodiesterase_MJ0936/Vps29"/>
</dbReference>
<dbReference type="Proteomes" id="UP001595821">
    <property type="component" value="Unassembled WGS sequence"/>
</dbReference>
<keyword evidence="1" id="KW-0479">Metal-binding</keyword>
<reference evidence="3 4" key="1">
    <citation type="journal article" date="2014" name="Int. J. Syst. Evol. Microbiol.">
        <title>Complete genome sequence of Corynebacterium casei LMG S-19264T (=DSM 44701T), isolated from a smear-ripened cheese.</title>
        <authorList>
            <consortium name="US DOE Joint Genome Institute (JGI-PGF)"/>
            <person name="Walter F."/>
            <person name="Albersmeier A."/>
            <person name="Kalinowski J."/>
            <person name="Ruckert C."/>
        </authorList>
    </citation>
    <scope>NUCLEOTIDE SEQUENCE [LARGE SCALE GENOMIC DNA]</scope>
    <source>
        <strain evidence="3 4">IBRC-M 10912</strain>
    </source>
</reference>
<dbReference type="Gene3D" id="3.60.21.10">
    <property type="match status" value="1"/>
</dbReference>
<dbReference type="InterPro" id="IPR011152">
    <property type="entry name" value="Pesterase_MJ0912"/>
</dbReference>
<dbReference type="GO" id="GO:0046872">
    <property type="term" value="F:metal ion binding"/>
    <property type="evidence" value="ECO:0007669"/>
    <property type="project" value="UniProtKB-KW"/>
</dbReference>
<dbReference type="SUPFAM" id="SSF56300">
    <property type="entry name" value="Metallo-dependent phosphatases"/>
    <property type="match status" value="1"/>
</dbReference>
<dbReference type="Pfam" id="PF12850">
    <property type="entry name" value="Metallophos_2"/>
    <property type="match status" value="1"/>
</dbReference>
<protein>
    <recommendedName>
        <fullName evidence="1">Phosphoesterase</fullName>
        <ecNumber evidence="1">3.1.4.-</ecNumber>
    </recommendedName>
</protein>
<dbReference type="EMBL" id="JBHSDJ010000120">
    <property type="protein sequence ID" value="MFC4248314.1"/>
    <property type="molecule type" value="Genomic_DNA"/>
</dbReference>
<evidence type="ECO:0000313" key="3">
    <source>
        <dbReference type="EMBL" id="MFC4248314.1"/>
    </source>
</evidence>
<dbReference type="GeneID" id="71855942"/>
<dbReference type="InterPro" id="IPR029052">
    <property type="entry name" value="Metallo-depent_PP-like"/>
</dbReference>
<feature type="domain" description="Calcineurin-like phosphoesterase" evidence="2">
    <location>
        <begin position="1"/>
        <end position="183"/>
    </location>
</feature>
<accession>A0ABD5P1Z0</accession>
<dbReference type="RefSeq" id="WP_246976097.1">
    <property type="nucleotide sequence ID" value="NZ_CP095398.1"/>
</dbReference>
<proteinExistence type="inferred from homology"/>
<dbReference type="EC" id="3.1.4.-" evidence="1"/>
<gene>
    <name evidence="3" type="ORF">ACFOZ7_15480</name>
</gene>
<dbReference type="InterPro" id="IPR024654">
    <property type="entry name" value="Calcineurin-like_PHP_lpxH"/>
</dbReference>
<dbReference type="PANTHER" id="PTHR42850">
    <property type="entry name" value="METALLOPHOSPHOESTERASE"/>
    <property type="match status" value="1"/>
</dbReference>
<evidence type="ECO:0000256" key="1">
    <source>
        <dbReference type="RuleBase" id="RU362039"/>
    </source>
</evidence>
<comment type="caution">
    <text evidence="3">The sequence shown here is derived from an EMBL/GenBank/DDBJ whole genome shotgun (WGS) entry which is preliminary data.</text>
</comment>
<dbReference type="NCBIfam" id="TIGR00040">
    <property type="entry name" value="yfcE"/>
    <property type="match status" value="1"/>
</dbReference>
<dbReference type="InterPro" id="IPR050126">
    <property type="entry name" value="Ap4A_hydrolase"/>
</dbReference>
<dbReference type="PANTHER" id="PTHR42850:SF2">
    <property type="entry name" value="BLL5683 PROTEIN"/>
    <property type="match status" value="1"/>
</dbReference>
<sequence>MKIGLLSDVHANRPALEAVLEDMPDVDNYVHAGDVIGYGPYPRDVIELFQEYDITSIQGNHDRAALGEFHDNFHEIPKTVALWTSDRLGADEKEYVDSLPLELELYDGRVHVAHGAPEKPNTYTYPEDFSADLLGEESILVLGHTHMQAKSEFDEGIVVNPGSVGLPRDGDWRAAYAILDLDAETVDLHRVEYPKAEVQARLDEYDLPEALIEGLEYGELVFGRAKRSVDDAVE</sequence>
<comment type="cofactor">
    <cofactor evidence="1">
        <name>a divalent metal cation</name>
        <dbReference type="ChEBI" id="CHEBI:60240"/>
    </cofactor>
</comment>
<dbReference type="PIRSF" id="PIRSF000883">
    <property type="entry name" value="Pesterase_MJ0912"/>
    <property type="match status" value="1"/>
</dbReference>
<dbReference type="GO" id="GO:0016787">
    <property type="term" value="F:hydrolase activity"/>
    <property type="evidence" value="ECO:0007669"/>
    <property type="project" value="UniProtKB-UniRule"/>
</dbReference>
<evidence type="ECO:0000259" key="2">
    <source>
        <dbReference type="Pfam" id="PF12850"/>
    </source>
</evidence>
<comment type="similarity">
    <text evidence="1">Belongs to the metallophosphoesterase superfamily. YfcE family.</text>
</comment>
<dbReference type="AlphaFoldDB" id="A0ABD5P1Z0"/>
<evidence type="ECO:0000313" key="4">
    <source>
        <dbReference type="Proteomes" id="UP001595821"/>
    </source>
</evidence>